<reference evidence="2" key="1">
    <citation type="journal article" date="2020" name="Mol. Plant Microbe">
        <title>Rhizobial microsymbionts of the narrowly endemic Oxytropis species growing in Kamchatka are characterized by significant genetic diversity and possess a set of genes that are associated with T3SS and T6SS secretion systems and can affect the development of symbiosis.</title>
        <authorList>
            <person name="Safronova V."/>
            <person name="Guro P."/>
            <person name="Sazanova A."/>
            <person name="Kuznetsova I."/>
            <person name="Belimov A."/>
            <person name="Yakubov V."/>
            <person name="Chirak E."/>
            <person name="Afonin A."/>
            <person name="Gogolev Y."/>
            <person name="Andronov E."/>
            <person name="Tikhonovich I."/>
        </authorList>
    </citation>
    <scope>NUCLEOTIDE SEQUENCE [LARGE SCALE GENOMIC DNA]</scope>
    <source>
        <strain evidence="2">583</strain>
        <plasmid evidence="2">p_1</plasmid>
    </source>
</reference>
<evidence type="ECO:0000313" key="1">
    <source>
        <dbReference type="EMBL" id="QND61977.1"/>
    </source>
</evidence>
<accession>A0A7G6T5E5</accession>
<evidence type="ECO:0000313" key="2">
    <source>
        <dbReference type="Proteomes" id="UP000515465"/>
    </source>
</evidence>
<dbReference type="EMBL" id="CP050299">
    <property type="protein sequence ID" value="QND61977.1"/>
    <property type="molecule type" value="Genomic_DNA"/>
</dbReference>
<geneLocation type="plasmid" evidence="1 2">
    <name>p_1</name>
</geneLocation>
<gene>
    <name evidence="1" type="ORF">HB778_38215</name>
</gene>
<dbReference type="RefSeq" id="WP_183465739.1">
    <property type="nucleotide sequence ID" value="NZ_CP050299.1"/>
</dbReference>
<dbReference type="Proteomes" id="UP000515465">
    <property type="component" value="Plasmid p_1"/>
</dbReference>
<keyword evidence="1" id="KW-0614">Plasmid</keyword>
<dbReference type="AlphaFoldDB" id="A0A7G6T5E5"/>
<name>A0A7G6T5E5_9HYPH</name>
<protein>
    <submittedName>
        <fullName evidence="1">Uncharacterized protein</fullName>
    </submittedName>
</protein>
<organism evidence="1 2">
    <name type="scientific">Mesorhizobium huakuii</name>
    <dbReference type="NCBI Taxonomy" id="28104"/>
    <lineage>
        <taxon>Bacteria</taxon>
        <taxon>Pseudomonadati</taxon>
        <taxon>Pseudomonadota</taxon>
        <taxon>Alphaproteobacteria</taxon>
        <taxon>Hyphomicrobiales</taxon>
        <taxon>Phyllobacteriaceae</taxon>
        <taxon>Mesorhizobium</taxon>
    </lineage>
</organism>
<proteinExistence type="predicted"/>
<sequence length="73" mass="8027">MMVAIESPDGVPSDNDTLVQLREAGTDLARGTITTCPAAMNIFRETPGTAALLALMRQRSQSILQHPNWRAYR</sequence>